<dbReference type="Proteomes" id="UP001463408">
    <property type="component" value="Unassembled WGS sequence"/>
</dbReference>
<dbReference type="InterPro" id="IPR016128">
    <property type="entry name" value="Pyosin/cloacin_T_dom"/>
</dbReference>
<dbReference type="SUPFAM" id="SSF54060">
    <property type="entry name" value="His-Me finger endonucleases"/>
    <property type="match status" value="1"/>
</dbReference>
<dbReference type="InterPro" id="IPR036302">
    <property type="entry name" value="Pyosin/cloacin_T_dom_sf"/>
</dbReference>
<evidence type="ECO:0000256" key="3">
    <source>
        <dbReference type="ARBA" id="ARBA00022722"/>
    </source>
</evidence>
<keyword evidence="6" id="KW-0044">Antibiotic</keyword>
<evidence type="ECO:0000256" key="7">
    <source>
        <dbReference type="ARBA" id="ARBA00023048"/>
    </source>
</evidence>
<evidence type="ECO:0000313" key="10">
    <source>
        <dbReference type="Proteomes" id="UP001463408"/>
    </source>
</evidence>
<keyword evidence="3" id="KW-0540">Nuclease</keyword>
<keyword evidence="5" id="KW-0378">Hydrolase</keyword>
<name>A0ABV1P588_9GAMM</name>
<protein>
    <submittedName>
        <fullName evidence="9">S-type pyocin domain-containing protein</fullName>
    </submittedName>
</protein>
<comment type="caution">
    <text evidence="9">The sequence shown here is derived from an EMBL/GenBank/DDBJ whole genome shotgun (WGS) entry which is preliminary data.</text>
</comment>
<gene>
    <name evidence="9" type="ORF">ABRQ07_01655</name>
</gene>
<evidence type="ECO:0000313" key="9">
    <source>
        <dbReference type="EMBL" id="MEQ9936320.1"/>
    </source>
</evidence>
<evidence type="ECO:0000256" key="1">
    <source>
        <dbReference type="ARBA" id="ARBA00006811"/>
    </source>
</evidence>
<feature type="domain" description="HNH nuclease" evidence="8">
    <location>
        <begin position="539"/>
        <end position="594"/>
    </location>
</feature>
<evidence type="ECO:0000256" key="5">
    <source>
        <dbReference type="ARBA" id="ARBA00022801"/>
    </source>
</evidence>
<evidence type="ECO:0000256" key="4">
    <source>
        <dbReference type="ARBA" id="ARBA00022759"/>
    </source>
</evidence>
<organism evidence="9 10">
    <name type="scientific">Pectobacterium polonicum</name>
    <dbReference type="NCBI Taxonomy" id="2485124"/>
    <lineage>
        <taxon>Bacteria</taxon>
        <taxon>Pseudomonadati</taxon>
        <taxon>Pseudomonadota</taxon>
        <taxon>Gammaproteobacteria</taxon>
        <taxon>Enterobacterales</taxon>
        <taxon>Pectobacteriaceae</taxon>
        <taxon>Pectobacterium</taxon>
    </lineage>
</organism>
<dbReference type="InterPro" id="IPR008727">
    <property type="entry name" value="PAAR_motif"/>
</dbReference>
<keyword evidence="7" id="KW-0078">Bacteriocin</keyword>
<proteinExistence type="inferred from homology"/>
<dbReference type="Pfam" id="PF06958">
    <property type="entry name" value="Pyocin_S"/>
    <property type="match status" value="1"/>
</dbReference>
<dbReference type="Pfam" id="PF05488">
    <property type="entry name" value="PAAR_motif"/>
    <property type="match status" value="1"/>
</dbReference>
<sequence>MPGAARLNDIGSGHDCFPETPITEGSPDVIINGQPAVRKGDTVLLHSCPCPNALHGVHSRKIAEGSSTVIINGKNAARIGDSINCGGVIISGSGNVIIGDTPYRSPVQECAKQAALSHAPILILSPMLTAPPVYAKSCLLDEGCTQAGTEKEPVEHFGEMVLFAQPEQNDCCGYGHHAADNTHEVVQHAQAAKKKTTVSETAISSPKLFPPKLPPQEPWYKTLFDLLVATDNKPLSQAPVTKSLTEPAAEEQKAPVASADVGLLAATGVMTQVWGEWSLGGVLSAARSVPYIGVLASALYIPSAGEGSDKVPGQEKCWLEEELRRKGWAGETATTRVRFFWRPDIHGKIQVYGVHTGEGTPYEGVRVANMVWDAKIQGYTFTPAPGRDGPTITWTPEKPEGSEPIAHTGSPVKPIDQPAILIYPIPEDETETTTPPFPEPDVHDFNDWILVFPDGSEIKPVYVYLQSARDKPGTVTGKGEVLSDEGKWLEAASLGLGAPVPTQVADKLRGQKFERFDDFREAFWLAVAECPELMVQFSPANKALIKKGRSPYAVPKEQSGRRTVFEIHHKIRIVDGGGVYDIDNMSIATPKRHITIHSKESS</sequence>
<dbReference type="RefSeq" id="WP_273854595.1">
    <property type="nucleotide sequence ID" value="NZ_JAQRNC010000001.1"/>
</dbReference>
<dbReference type="InterPro" id="IPR003615">
    <property type="entry name" value="HNH_nuc"/>
</dbReference>
<keyword evidence="10" id="KW-1185">Reference proteome</keyword>
<dbReference type="CDD" id="cd00085">
    <property type="entry name" value="HNHc"/>
    <property type="match status" value="1"/>
</dbReference>
<comment type="similarity">
    <text evidence="1">Belongs to the colicin/pyosin nuclease family.</text>
</comment>
<accession>A0ABV1P588</accession>
<evidence type="ECO:0000259" key="8">
    <source>
        <dbReference type="SMART" id="SM00507"/>
    </source>
</evidence>
<dbReference type="SMART" id="SM00507">
    <property type="entry name" value="HNHc"/>
    <property type="match status" value="1"/>
</dbReference>
<keyword evidence="4" id="KW-0255">Endonuclease</keyword>
<dbReference type="PRINTS" id="PR01300">
    <property type="entry name" value="PYOCINKILLER"/>
</dbReference>
<dbReference type="InterPro" id="IPR003060">
    <property type="entry name" value="Pyocin_killer"/>
</dbReference>
<dbReference type="Gene3D" id="2.60.200.60">
    <property type="match status" value="1"/>
</dbReference>
<dbReference type="InterPro" id="IPR037146">
    <property type="entry name" value="Colicin/pyocin_DNase_dom_sf"/>
</dbReference>
<dbReference type="CDD" id="cd14737">
    <property type="entry name" value="PAAR_1"/>
    <property type="match status" value="1"/>
</dbReference>
<dbReference type="Gene3D" id="3.90.540.10">
    <property type="entry name" value="Colicin/pyocin, DNase domain"/>
    <property type="match status" value="1"/>
</dbReference>
<keyword evidence="2" id="KW-0929">Antimicrobial</keyword>
<dbReference type="SUPFAM" id="SSF69369">
    <property type="entry name" value="Cloacin translocation domain"/>
    <property type="match status" value="1"/>
</dbReference>
<reference evidence="9 10" key="1">
    <citation type="submission" date="2024-06" db="EMBL/GenBank/DDBJ databases">
        <title>Pangenomics to understand the prophage dynamics in the radiating lineages of P. brasiliense.</title>
        <authorList>
            <person name="Pardeshi L.A."/>
            <person name="Van Duivenbode I."/>
            <person name="Jonkheer E.M."/>
            <person name="Pel M.J.C."/>
            <person name="Kupczok A."/>
            <person name="De Ridder D."/>
            <person name="Smit S."/>
            <person name="Van Der Lee T.J."/>
        </authorList>
    </citation>
    <scope>NUCLEOTIDE SEQUENCE [LARGE SCALE GENOMIC DNA]</scope>
    <source>
        <strain evidence="9 10">PD 8607</strain>
    </source>
</reference>
<dbReference type="EMBL" id="JBEHEF010000002">
    <property type="protein sequence ID" value="MEQ9936320.1"/>
    <property type="molecule type" value="Genomic_DNA"/>
</dbReference>
<dbReference type="Pfam" id="PF21431">
    <property type="entry name" value="Col-Pyo_DNase"/>
    <property type="match status" value="1"/>
</dbReference>
<evidence type="ECO:0000256" key="6">
    <source>
        <dbReference type="ARBA" id="ARBA00023022"/>
    </source>
</evidence>
<dbReference type="InterPro" id="IPR044925">
    <property type="entry name" value="His-Me_finger_sf"/>
</dbReference>
<evidence type="ECO:0000256" key="2">
    <source>
        <dbReference type="ARBA" id="ARBA00022529"/>
    </source>
</evidence>